<sequence length="94" mass="10668">MNTEAKFVAIREVSREEFVDLAQSGIRELFDIEHYKVIDGSKGEELHHFVYDMGTHSCYLVNMATCYELVTDFYCGGSKPAIIEKIKKIASSVN</sequence>
<reference evidence="1 2" key="1">
    <citation type="journal article" date="2014" name="Genome Announc.">
        <title>Draft Genome Sequences of Three Alkaliphilic Bacillus Strains, Bacillus wakoensis JCM 9140T, Bacillus akibai JCM 9157T, and Bacillus hemicellulosilyticus JCM 9152T.</title>
        <authorList>
            <person name="Yuki M."/>
            <person name="Oshima K."/>
            <person name="Suda W."/>
            <person name="Oshida Y."/>
            <person name="Kitamura K."/>
            <person name="Iida T."/>
            <person name="Hattori M."/>
            <person name="Ohkuma M."/>
        </authorList>
    </citation>
    <scope>NUCLEOTIDE SEQUENCE [LARGE SCALE GENOMIC DNA]</scope>
    <source>
        <strain evidence="1 2">JCM 9157</strain>
    </source>
</reference>
<dbReference type="EMBL" id="BAUV01000075">
    <property type="protein sequence ID" value="GAE37443.1"/>
    <property type="molecule type" value="Genomic_DNA"/>
</dbReference>
<dbReference type="RefSeq" id="WP_035668236.1">
    <property type="nucleotide sequence ID" value="NZ_BAUV01000075.1"/>
</dbReference>
<dbReference type="AlphaFoldDB" id="W4R0M5"/>
<dbReference type="OrthoDB" id="2871842at2"/>
<protein>
    <submittedName>
        <fullName evidence="1">Uncharacterized protein</fullName>
    </submittedName>
</protein>
<evidence type="ECO:0000313" key="1">
    <source>
        <dbReference type="EMBL" id="GAE37443.1"/>
    </source>
</evidence>
<dbReference type="eggNOG" id="ENOG5030D5A">
    <property type="taxonomic scope" value="Bacteria"/>
</dbReference>
<gene>
    <name evidence="1" type="ORF">JCM9157_4743</name>
</gene>
<comment type="caution">
    <text evidence="1">The sequence shown here is derived from an EMBL/GenBank/DDBJ whole genome shotgun (WGS) entry which is preliminary data.</text>
</comment>
<keyword evidence="2" id="KW-1185">Reference proteome</keyword>
<name>W4R0M5_HALA3</name>
<evidence type="ECO:0000313" key="2">
    <source>
        <dbReference type="Proteomes" id="UP000018896"/>
    </source>
</evidence>
<dbReference type="Proteomes" id="UP000018896">
    <property type="component" value="Unassembled WGS sequence"/>
</dbReference>
<organism evidence="1 2">
    <name type="scientific">Halalkalibacter akibai (strain ATCC 43226 / DSM 21942 / CIP 109018 / JCM 9157 / 1139)</name>
    <name type="common">Bacillus akibai</name>
    <dbReference type="NCBI Taxonomy" id="1236973"/>
    <lineage>
        <taxon>Bacteria</taxon>
        <taxon>Bacillati</taxon>
        <taxon>Bacillota</taxon>
        <taxon>Bacilli</taxon>
        <taxon>Bacillales</taxon>
        <taxon>Bacillaceae</taxon>
        <taxon>Halalkalibacter</taxon>
    </lineage>
</organism>
<accession>W4R0M5</accession>
<proteinExistence type="predicted"/>